<keyword evidence="15" id="KW-1185">Reference proteome</keyword>
<evidence type="ECO:0000313" key="14">
    <source>
        <dbReference type="EMBL" id="PIL38723.1"/>
    </source>
</evidence>
<dbReference type="GO" id="GO:0006424">
    <property type="term" value="P:glutamyl-tRNA aminoacylation"/>
    <property type="evidence" value="ECO:0007669"/>
    <property type="project" value="UniProtKB-UniRule"/>
</dbReference>
<dbReference type="PRINTS" id="PR00987">
    <property type="entry name" value="TRNASYNTHGLU"/>
</dbReference>
<dbReference type="InterPro" id="IPR020058">
    <property type="entry name" value="Glu/Gln-tRNA-synth_Ib_cat-dom"/>
</dbReference>
<gene>
    <name evidence="9" type="primary">glnS</name>
    <name evidence="14" type="ORF">CR103_16420</name>
</gene>
<dbReference type="Gene3D" id="2.40.240.10">
    <property type="entry name" value="Ribosomal Protein L25, Chain P"/>
    <property type="match status" value="2"/>
</dbReference>
<dbReference type="InterPro" id="IPR050132">
    <property type="entry name" value="Gln/Glu-tRNA_Ligase"/>
</dbReference>
<evidence type="ECO:0000313" key="15">
    <source>
        <dbReference type="Proteomes" id="UP000228593"/>
    </source>
</evidence>
<dbReference type="RefSeq" id="WP_099917035.1">
    <property type="nucleotide sequence ID" value="NZ_BMHS01000027.1"/>
</dbReference>
<dbReference type="OrthoDB" id="9801560at2"/>
<feature type="short sequence motif" description="'HIGH' region" evidence="9">
    <location>
        <begin position="51"/>
        <end position="61"/>
    </location>
</feature>
<dbReference type="Gene3D" id="3.90.800.10">
    <property type="entry name" value="Glutamyl-tRNA Synthetase, Domain 3"/>
    <property type="match status" value="1"/>
</dbReference>
<feature type="binding site" evidence="9">
    <location>
        <begin position="58"/>
        <end position="64"/>
    </location>
    <ligand>
        <name>ATP</name>
        <dbReference type="ChEBI" id="CHEBI:30616"/>
    </ligand>
</feature>
<evidence type="ECO:0000256" key="9">
    <source>
        <dbReference type="HAMAP-Rule" id="MF_00126"/>
    </source>
</evidence>
<dbReference type="GO" id="GO:0006425">
    <property type="term" value="P:glutaminyl-tRNA aminoacylation"/>
    <property type="evidence" value="ECO:0007669"/>
    <property type="project" value="UniProtKB-UniRule"/>
</dbReference>
<dbReference type="FunFam" id="3.40.50.620:FF:000037">
    <property type="entry name" value="Glutamine--tRNA ligase cytoplasmic"/>
    <property type="match status" value="1"/>
</dbReference>
<sequence length="589" mass="66442">MSNDKNNPAPASASAPTALISNFLRAIVESNLAAGTYVRDGLPPVITRFPPEPNGYLHIGHAKSICLNFGMARDYGGVCHLRFDDTNPAKEEQEYVDTIIDSVKWLGFSWEQDGRNHLYFASDYFEQLYLMAEYLISAGHAYVDSQNADDMAKNRGNFGTPGTNSPFRNRPAGESLAIFRDMKAGKYKDGEHILRAKMREDAMAAPNMNLRDPAIYRIRHAHHHRTGDAWCIYPMYDYTHPISDALENVTHSLCTLEFQDHRPFYDWLLETLTEGGFFKQPVPRQYEFSRLNLTYLVMSKRKLRQLVDDGIVSGWDDPRMPTLVGLRRRGYTPESIQLFCERIGVSKADGWIDMSTLEAALRDDLDPKAPRATAVLRPLKLIVDNFPQGESVDCTSPVHPHFPERGQRTFPFTRDLWIEQDDFMEVPSKGYFRFFPPIGDAPGSRVRLRHGFVVECTGCDKDADGIVSAVHVNYFEDSKSGTEGSNAYKVKGNIHWVSAATALQAEVRLYDRLFTEAQPDAGGKDFIAALNPNALEVVTAYLEPGMSAALPDQRFQFERHGYFVADRVDSVAGKPVFNRVTTLKDSWVK</sequence>
<comment type="similarity">
    <text evidence="1 9 10">Belongs to the class-I aminoacyl-tRNA synthetase family.</text>
</comment>
<dbReference type="GO" id="GO:0004819">
    <property type="term" value="F:glutamine-tRNA ligase activity"/>
    <property type="evidence" value="ECO:0007669"/>
    <property type="project" value="UniProtKB-UniRule"/>
</dbReference>
<dbReference type="Gene3D" id="1.10.1160.10">
    <property type="entry name" value="Glutamyl-trna Synthetase, Domain 2"/>
    <property type="match status" value="1"/>
</dbReference>
<comment type="caution">
    <text evidence="14">The sequence shown here is derived from an EMBL/GenBank/DDBJ whole genome shotgun (WGS) entry which is preliminary data.</text>
</comment>
<comment type="caution">
    <text evidence="9">Lacks conserved residue(s) required for the propagation of feature annotation.</text>
</comment>
<evidence type="ECO:0000259" key="11">
    <source>
        <dbReference type="Pfam" id="PF00749"/>
    </source>
</evidence>
<keyword evidence="3 9" id="KW-0436">Ligase</keyword>
<evidence type="ECO:0000259" key="12">
    <source>
        <dbReference type="Pfam" id="PF03950"/>
    </source>
</evidence>
<accession>A0A2G8SYD1</accession>
<organism evidence="14 15">
    <name type="scientific">Massilia psychrophila</name>
    <dbReference type="NCBI Taxonomy" id="1603353"/>
    <lineage>
        <taxon>Bacteria</taxon>
        <taxon>Pseudomonadati</taxon>
        <taxon>Pseudomonadota</taxon>
        <taxon>Betaproteobacteria</taxon>
        <taxon>Burkholderiales</taxon>
        <taxon>Oxalobacteraceae</taxon>
        <taxon>Telluria group</taxon>
        <taxon>Massilia</taxon>
    </lineage>
</organism>
<dbReference type="InterPro" id="IPR020059">
    <property type="entry name" value="Glu/Gln-tRNA-synth_Ib_codon-bd"/>
</dbReference>
<dbReference type="AlphaFoldDB" id="A0A2G8SYD1"/>
<dbReference type="InterPro" id="IPR014729">
    <property type="entry name" value="Rossmann-like_a/b/a_fold"/>
</dbReference>
<dbReference type="InterPro" id="IPR004514">
    <property type="entry name" value="Gln-tRNA-synth"/>
</dbReference>
<dbReference type="Pfam" id="PF20974">
    <property type="entry name" value="tRNA-synt_1c_C2"/>
    <property type="match status" value="1"/>
</dbReference>
<keyword evidence="6 9" id="KW-0648">Protein biosynthesis</keyword>
<dbReference type="SUPFAM" id="SSF52374">
    <property type="entry name" value="Nucleotidylyl transferase"/>
    <property type="match status" value="1"/>
</dbReference>
<feature type="domain" description="tRNA synthetases class I (E and Q) anti-codon binding" evidence="13">
    <location>
        <begin position="494"/>
        <end position="566"/>
    </location>
</feature>
<evidence type="ECO:0000256" key="3">
    <source>
        <dbReference type="ARBA" id="ARBA00022598"/>
    </source>
</evidence>
<dbReference type="InterPro" id="IPR020061">
    <property type="entry name" value="Glu_tRNA_lig_a-bdl"/>
</dbReference>
<dbReference type="NCBIfam" id="TIGR00440">
    <property type="entry name" value="glnS"/>
    <property type="match status" value="1"/>
</dbReference>
<dbReference type="Pfam" id="PF03950">
    <property type="entry name" value="tRNA-synt_1c_C"/>
    <property type="match status" value="1"/>
</dbReference>
<dbReference type="InterPro" id="IPR000924">
    <property type="entry name" value="Glu/Gln-tRNA-synth"/>
</dbReference>
<dbReference type="CDD" id="cd00807">
    <property type="entry name" value="GlnRS_core"/>
    <property type="match status" value="1"/>
</dbReference>
<dbReference type="GO" id="GO:0005524">
    <property type="term" value="F:ATP binding"/>
    <property type="evidence" value="ECO:0007669"/>
    <property type="project" value="UniProtKB-UniRule"/>
</dbReference>
<dbReference type="EC" id="6.1.1.18" evidence="9"/>
<evidence type="ECO:0000256" key="2">
    <source>
        <dbReference type="ARBA" id="ARBA00022490"/>
    </source>
</evidence>
<dbReference type="SUPFAM" id="SSF50715">
    <property type="entry name" value="Ribosomal protein L25-like"/>
    <property type="match status" value="1"/>
</dbReference>
<feature type="binding site" evidence="9">
    <location>
        <position position="255"/>
    </location>
    <ligand>
        <name>ATP</name>
        <dbReference type="ChEBI" id="CHEBI:30616"/>
    </ligand>
</feature>
<dbReference type="InterPro" id="IPR020056">
    <property type="entry name" value="Rbsml_bL25/Gln-tRNA_synth_N"/>
</dbReference>
<dbReference type="HAMAP" id="MF_00126">
    <property type="entry name" value="Gln_tRNA_synth"/>
    <property type="match status" value="1"/>
</dbReference>
<dbReference type="Gene3D" id="3.40.50.620">
    <property type="entry name" value="HUPs"/>
    <property type="match status" value="1"/>
</dbReference>
<dbReference type="PANTHER" id="PTHR43097">
    <property type="entry name" value="GLUTAMINE-TRNA LIGASE"/>
    <property type="match status" value="1"/>
</dbReference>
<feature type="domain" description="Glutamyl/glutaminyl-tRNA synthetase class Ib catalytic" evidence="11">
    <location>
        <begin position="45"/>
        <end position="366"/>
    </location>
</feature>
<dbReference type="InterPro" id="IPR049437">
    <property type="entry name" value="tRNA-synt_1c_C2"/>
</dbReference>
<evidence type="ECO:0000256" key="8">
    <source>
        <dbReference type="ARBA" id="ARBA00048270"/>
    </source>
</evidence>
<comment type="subunit">
    <text evidence="9">Monomer.</text>
</comment>
<feature type="domain" description="Glutamyl/glutaminyl-tRNA synthetase class Ib anti-codon binding" evidence="12">
    <location>
        <begin position="369"/>
        <end position="474"/>
    </location>
</feature>
<dbReference type="Pfam" id="PF00749">
    <property type="entry name" value="tRNA-synt_1c"/>
    <property type="match status" value="1"/>
</dbReference>
<keyword evidence="2 9" id="KW-0963">Cytoplasm</keyword>
<evidence type="ECO:0000256" key="7">
    <source>
        <dbReference type="ARBA" id="ARBA00023146"/>
    </source>
</evidence>
<evidence type="ECO:0000256" key="6">
    <source>
        <dbReference type="ARBA" id="ARBA00022917"/>
    </source>
</evidence>
<keyword evidence="4 9" id="KW-0547">Nucleotide-binding</keyword>
<dbReference type="InterPro" id="IPR011035">
    <property type="entry name" value="Ribosomal_bL25/Gln-tRNA_synth"/>
</dbReference>
<feature type="binding site" evidence="9">
    <location>
        <begin position="52"/>
        <end position="54"/>
    </location>
    <ligand>
        <name>ATP</name>
        <dbReference type="ChEBI" id="CHEBI:30616"/>
    </ligand>
</feature>
<evidence type="ECO:0000256" key="1">
    <source>
        <dbReference type="ARBA" id="ARBA00005594"/>
    </source>
</evidence>
<comment type="subcellular location">
    <subcellularLocation>
        <location evidence="9">Cytoplasm</location>
    </subcellularLocation>
</comment>
<feature type="binding site" evidence="9">
    <location>
        <begin position="290"/>
        <end position="291"/>
    </location>
    <ligand>
        <name>ATP</name>
        <dbReference type="ChEBI" id="CHEBI:30616"/>
    </ligand>
</feature>
<keyword evidence="7 9" id="KW-0030">Aminoacyl-tRNA synthetase</keyword>
<feature type="binding site" evidence="9">
    <location>
        <begin position="298"/>
        <end position="300"/>
    </location>
    <ligand>
        <name>ATP</name>
        <dbReference type="ChEBI" id="CHEBI:30616"/>
    </ligand>
</feature>
<evidence type="ECO:0000259" key="13">
    <source>
        <dbReference type="Pfam" id="PF20974"/>
    </source>
</evidence>
<feature type="binding site" evidence="9">
    <location>
        <position position="236"/>
    </location>
    <ligand>
        <name>L-glutamine</name>
        <dbReference type="ChEBI" id="CHEBI:58359"/>
    </ligand>
</feature>
<name>A0A2G8SYD1_9BURK</name>
<dbReference type="FunFam" id="1.10.1160.10:FF:000001">
    <property type="entry name" value="Glutamine--tRNA ligase"/>
    <property type="match status" value="1"/>
</dbReference>
<dbReference type="GO" id="GO:0005829">
    <property type="term" value="C:cytosol"/>
    <property type="evidence" value="ECO:0007669"/>
    <property type="project" value="TreeGrafter"/>
</dbReference>
<protein>
    <recommendedName>
        <fullName evidence="9">Glutamine--tRNA ligase</fullName>
        <ecNumber evidence="9">6.1.1.18</ecNumber>
    </recommendedName>
    <alternativeName>
        <fullName evidence="9">Glutaminyl-tRNA synthetase</fullName>
        <shortName evidence="9">GlnRS</shortName>
    </alternativeName>
</protein>
<reference evidence="14 15" key="1">
    <citation type="submission" date="2017-10" db="EMBL/GenBank/DDBJ databases">
        <title>Massilia psychrophilum sp. nov., a novel purple-pigmented bacterium isolated from Tianshan glacier, Xinjiang Municipality, China.</title>
        <authorList>
            <person name="Wang H."/>
        </authorList>
    </citation>
    <scope>NUCLEOTIDE SEQUENCE [LARGE SCALE GENOMIC DNA]</scope>
    <source>
        <strain evidence="14 15">JCM 30813</strain>
    </source>
</reference>
<dbReference type="FunFam" id="3.90.800.10:FF:000001">
    <property type="entry name" value="Glutamine--tRNA ligase"/>
    <property type="match status" value="1"/>
</dbReference>
<dbReference type="EMBL" id="PDOB01000030">
    <property type="protein sequence ID" value="PIL38723.1"/>
    <property type="molecule type" value="Genomic_DNA"/>
</dbReference>
<dbReference type="PANTHER" id="PTHR43097:SF5">
    <property type="entry name" value="GLUTAMATE--TRNA LIGASE"/>
    <property type="match status" value="1"/>
</dbReference>
<dbReference type="InterPro" id="IPR022861">
    <property type="entry name" value="Gln_tRNA_ligase_bac"/>
</dbReference>
<feature type="binding site" evidence="9">
    <location>
        <position position="84"/>
    </location>
    <ligand>
        <name>L-glutamine</name>
        <dbReference type="ChEBI" id="CHEBI:58359"/>
    </ligand>
</feature>
<comment type="catalytic activity">
    <reaction evidence="8 9">
        <text>tRNA(Gln) + L-glutamine + ATP = L-glutaminyl-tRNA(Gln) + AMP + diphosphate</text>
        <dbReference type="Rhea" id="RHEA:20121"/>
        <dbReference type="Rhea" id="RHEA-COMP:9662"/>
        <dbReference type="Rhea" id="RHEA-COMP:9681"/>
        <dbReference type="ChEBI" id="CHEBI:30616"/>
        <dbReference type="ChEBI" id="CHEBI:33019"/>
        <dbReference type="ChEBI" id="CHEBI:58359"/>
        <dbReference type="ChEBI" id="CHEBI:78442"/>
        <dbReference type="ChEBI" id="CHEBI:78521"/>
        <dbReference type="ChEBI" id="CHEBI:456215"/>
        <dbReference type="EC" id="6.1.1.18"/>
    </reaction>
</comment>
<evidence type="ECO:0000256" key="10">
    <source>
        <dbReference type="RuleBase" id="RU363037"/>
    </source>
</evidence>
<evidence type="ECO:0000256" key="5">
    <source>
        <dbReference type="ARBA" id="ARBA00022840"/>
    </source>
</evidence>
<dbReference type="NCBIfam" id="NF011291">
    <property type="entry name" value="PRK14703.1"/>
    <property type="match status" value="1"/>
</dbReference>
<dbReference type="PROSITE" id="PS00178">
    <property type="entry name" value="AA_TRNA_LIGASE_I"/>
    <property type="match status" value="1"/>
</dbReference>
<feature type="short sequence motif" description="'KMSKS' region" evidence="9">
    <location>
        <begin position="297"/>
        <end position="301"/>
    </location>
</feature>
<evidence type="ECO:0000256" key="4">
    <source>
        <dbReference type="ARBA" id="ARBA00022741"/>
    </source>
</evidence>
<dbReference type="InterPro" id="IPR001412">
    <property type="entry name" value="aa-tRNA-synth_I_CS"/>
</dbReference>
<proteinExistence type="inferred from homology"/>
<keyword evidence="5 9" id="KW-0067">ATP-binding</keyword>
<dbReference type="Proteomes" id="UP000228593">
    <property type="component" value="Unassembled WGS sequence"/>
</dbReference>